<feature type="domain" description="HTH lysR-type" evidence="5">
    <location>
        <begin position="1"/>
        <end position="57"/>
    </location>
</feature>
<dbReference type="SUPFAM" id="SSF46785">
    <property type="entry name" value="Winged helix' DNA-binding domain"/>
    <property type="match status" value="1"/>
</dbReference>
<dbReference type="PANTHER" id="PTHR30126">
    <property type="entry name" value="HTH-TYPE TRANSCRIPTIONAL REGULATOR"/>
    <property type="match status" value="1"/>
</dbReference>
<keyword evidence="7" id="KW-1185">Reference proteome</keyword>
<keyword evidence="4" id="KW-0804">Transcription</keyword>
<dbReference type="GO" id="GO:0000976">
    <property type="term" value="F:transcription cis-regulatory region binding"/>
    <property type="evidence" value="ECO:0007669"/>
    <property type="project" value="TreeGrafter"/>
</dbReference>
<dbReference type="Gene3D" id="1.10.10.10">
    <property type="entry name" value="Winged helix-like DNA-binding domain superfamily/Winged helix DNA-binding domain"/>
    <property type="match status" value="1"/>
</dbReference>
<dbReference type="RefSeq" id="WP_206657649.1">
    <property type="nucleotide sequence ID" value="NZ_CP071182.1"/>
</dbReference>
<dbReference type="Gene3D" id="3.40.190.290">
    <property type="match status" value="1"/>
</dbReference>
<evidence type="ECO:0000256" key="3">
    <source>
        <dbReference type="ARBA" id="ARBA00023125"/>
    </source>
</evidence>
<keyword evidence="2" id="KW-0805">Transcription regulation</keyword>
<dbReference type="PANTHER" id="PTHR30126:SF39">
    <property type="entry name" value="HTH-TYPE TRANSCRIPTIONAL REGULATOR CYSL"/>
    <property type="match status" value="1"/>
</dbReference>
<dbReference type="PROSITE" id="PS50931">
    <property type="entry name" value="HTH_LYSR"/>
    <property type="match status" value="1"/>
</dbReference>
<proteinExistence type="inferred from homology"/>
<name>A0A9X7W0Z1_9BACL</name>
<evidence type="ECO:0000256" key="2">
    <source>
        <dbReference type="ARBA" id="ARBA00023015"/>
    </source>
</evidence>
<dbReference type="InterPro" id="IPR005119">
    <property type="entry name" value="LysR_subst-bd"/>
</dbReference>
<keyword evidence="3" id="KW-0238">DNA-binding</keyword>
<protein>
    <submittedName>
        <fullName evidence="6">LysR family transcriptional regulator</fullName>
    </submittedName>
</protein>
<evidence type="ECO:0000313" key="6">
    <source>
        <dbReference type="EMBL" id="QSO48314.1"/>
    </source>
</evidence>
<dbReference type="Proteomes" id="UP000663505">
    <property type="component" value="Chromosome"/>
</dbReference>
<evidence type="ECO:0000259" key="5">
    <source>
        <dbReference type="PROSITE" id="PS50931"/>
    </source>
</evidence>
<dbReference type="InterPro" id="IPR000847">
    <property type="entry name" value="LysR_HTH_N"/>
</dbReference>
<dbReference type="EMBL" id="CP071182">
    <property type="protein sequence ID" value="QSO48314.1"/>
    <property type="molecule type" value="Genomic_DNA"/>
</dbReference>
<dbReference type="PRINTS" id="PR00039">
    <property type="entry name" value="HTHLYSR"/>
</dbReference>
<dbReference type="CDD" id="cd08420">
    <property type="entry name" value="PBP2_CysL_like"/>
    <property type="match status" value="1"/>
</dbReference>
<evidence type="ECO:0000313" key="7">
    <source>
        <dbReference type="Proteomes" id="UP000663505"/>
    </source>
</evidence>
<dbReference type="GO" id="GO:0003700">
    <property type="term" value="F:DNA-binding transcription factor activity"/>
    <property type="evidence" value="ECO:0007669"/>
    <property type="project" value="InterPro"/>
</dbReference>
<evidence type="ECO:0000256" key="4">
    <source>
        <dbReference type="ARBA" id="ARBA00023163"/>
    </source>
</evidence>
<dbReference type="SUPFAM" id="SSF53850">
    <property type="entry name" value="Periplasmic binding protein-like II"/>
    <property type="match status" value="1"/>
</dbReference>
<dbReference type="InterPro" id="IPR036390">
    <property type="entry name" value="WH_DNA-bd_sf"/>
</dbReference>
<gene>
    <name evidence="6" type="ORF">JZ786_04820</name>
</gene>
<dbReference type="Pfam" id="PF03466">
    <property type="entry name" value="LysR_substrate"/>
    <property type="match status" value="1"/>
</dbReference>
<reference evidence="6 7" key="1">
    <citation type="submission" date="2021-02" db="EMBL/GenBank/DDBJ databases">
        <title>Alicyclobacillus curvatus sp. nov. and Alicyclobacillus mengziensis sp. nov., two acidophilic bacteria isolated from acid mine drainage.</title>
        <authorList>
            <person name="Huang Y."/>
        </authorList>
    </citation>
    <scope>NUCLEOTIDE SEQUENCE [LARGE SCALE GENOMIC DNA]</scope>
    <source>
        <strain evidence="6 7">S30H14</strain>
    </source>
</reference>
<dbReference type="FunFam" id="1.10.10.10:FF:000001">
    <property type="entry name" value="LysR family transcriptional regulator"/>
    <property type="match status" value="1"/>
</dbReference>
<dbReference type="Pfam" id="PF00126">
    <property type="entry name" value="HTH_1"/>
    <property type="match status" value="1"/>
</dbReference>
<dbReference type="KEGG" id="afx:JZ786_04820"/>
<sequence length="310" mass="34526">MNEGLKVFLAVADERSFTRAASKLHMTQPAVSQHIRSLELDLGAHLIERNNRMIRLTRAGEIVDRHARQIVQTEEQMRRLVHDLASTIFGALHIGASYSIGEYILPVMLADFSKKHPGVDPHIEIGNTHSIASMVASRTLDVGLVEGSYSPNEVETEVLGADELILVARNGHPLVRDSFVTIAEAEKECWIVREEGSGTREFSDRFLEDHHISPERTMTFSSTQAIKEAVRSGLGISVLSALTLQMELELGVLQQIRLEGLPITRQLFIVTQPSAFQPKVVSAFSDFAKEHFSDLTQTRTPVHRTSIDET</sequence>
<comment type="similarity">
    <text evidence="1">Belongs to the LysR transcriptional regulatory family.</text>
</comment>
<accession>A0A9X7W0Z1</accession>
<dbReference type="InterPro" id="IPR036388">
    <property type="entry name" value="WH-like_DNA-bd_sf"/>
</dbReference>
<dbReference type="AlphaFoldDB" id="A0A9X7W0Z1"/>
<organism evidence="6 7">
    <name type="scientific">Alicyclobacillus mengziensis</name>
    <dbReference type="NCBI Taxonomy" id="2931921"/>
    <lineage>
        <taxon>Bacteria</taxon>
        <taxon>Bacillati</taxon>
        <taxon>Bacillota</taxon>
        <taxon>Bacilli</taxon>
        <taxon>Bacillales</taxon>
        <taxon>Alicyclobacillaceae</taxon>
        <taxon>Alicyclobacillus</taxon>
    </lineage>
</organism>
<evidence type="ECO:0000256" key="1">
    <source>
        <dbReference type="ARBA" id="ARBA00009437"/>
    </source>
</evidence>